<dbReference type="OrthoDB" id="5412996at2759"/>
<dbReference type="PANTHER" id="PTHR21310">
    <property type="entry name" value="AMINOGLYCOSIDE PHOSPHOTRANSFERASE-RELATED-RELATED"/>
    <property type="match status" value="1"/>
</dbReference>
<gene>
    <name evidence="1" type="ORF">LARI1_G006684</name>
</gene>
<evidence type="ECO:0000313" key="1">
    <source>
        <dbReference type="EMBL" id="TVY16552.1"/>
    </source>
</evidence>
<comment type="caution">
    <text evidence="1">The sequence shown here is derived from an EMBL/GenBank/DDBJ whole genome shotgun (WGS) entry which is preliminary data.</text>
</comment>
<evidence type="ECO:0000313" key="2">
    <source>
        <dbReference type="Proteomes" id="UP000469559"/>
    </source>
</evidence>
<keyword evidence="2" id="KW-1185">Reference proteome</keyword>
<proteinExistence type="predicted"/>
<dbReference type="SUPFAM" id="SSF56112">
    <property type="entry name" value="Protein kinase-like (PK-like)"/>
    <property type="match status" value="1"/>
</dbReference>
<protein>
    <recommendedName>
        <fullName evidence="3">Aminoglycoside phosphotransferase domain-containing protein</fullName>
    </recommendedName>
</protein>
<accession>A0A8T9BE74</accession>
<dbReference type="PANTHER" id="PTHR21310:SF37">
    <property type="entry name" value="AMINOGLYCOSIDE PHOSPHOTRANSFERASE DOMAIN-CONTAINING PROTEIN"/>
    <property type="match status" value="1"/>
</dbReference>
<organism evidence="1 2">
    <name type="scientific">Lachnellula arida</name>
    <dbReference type="NCBI Taxonomy" id="1316785"/>
    <lineage>
        <taxon>Eukaryota</taxon>
        <taxon>Fungi</taxon>
        <taxon>Dikarya</taxon>
        <taxon>Ascomycota</taxon>
        <taxon>Pezizomycotina</taxon>
        <taxon>Leotiomycetes</taxon>
        <taxon>Helotiales</taxon>
        <taxon>Lachnaceae</taxon>
        <taxon>Lachnellula</taxon>
    </lineage>
</organism>
<evidence type="ECO:0008006" key="3">
    <source>
        <dbReference type="Google" id="ProtNLM"/>
    </source>
</evidence>
<sequence>METNEINDLVQEVRGQLWVDKVNEAHSTGCLCSWVSTFHPNKLPCQLDGSFYHGAFNACMKMVFSNGTAWMVRLPRVGMVCDDYADEKVAKEVMALSLFHQRTTIPVPTVHAWGLAASNFLGLGPFIMMDFMNGVSLSDILKDPNAEPPTRLMKGDISDSDIEFIYRQMANFLLQLFQLDFDWIGSLPSPEAEAQSPLSIRPLTFKAHAILQNGGVDTFGDRGQGFITTTEYFQYVAEQDWEQLIHQPNSTVGLYDTKNKYLAFKVLISLIPNLVNEKYDRCKLKLICNDFGLANLIVRSREDLTVVGVVDLEWSYIGPAQLFSSAP</sequence>
<dbReference type="EMBL" id="QGMF01000353">
    <property type="protein sequence ID" value="TVY16552.1"/>
    <property type="molecule type" value="Genomic_DNA"/>
</dbReference>
<dbReference type="Proteomes" id="UP000469559">
    <property type="component" value="Unassembled WGS sequence"/>
</dbReference>
<dbReference type="InterPro" id="IPR051678">
    <property type="entry name" value="AGP_Transferase"/>
</dbReference>
<dbReference type="AlphaFoldDB" id="A0A8T9BE74"/>
<reference evidence="1 2" key="1">
    <citation type="submission" date="2018-05" db="EMBL/GenBank/DDBJ databases">
        <title>Whole genome sequencing for identification of molecular markers to develop diagnostic detection tools for the regulated plant pathogen Lachnellula willkommii.</title>
        <authorList>
            <person name="Giroux E."/>
            <person name="Bilodeau G."/>
        </authorList>
    </citation>
    <scope>NUCLEOTIDE SEQUENCE [LARGE SCALE GENOMIC DNA]</scope>
    <source>
        <strain evidence="1 2">CBS 203.66</strain>
    </source>
</reference>
<dbReference type="InterPro" id="IPR011009">
    <property type="entry name" value="Kinase-like_dom_sf"/>
</dbReference>
<name>A0A8T9BE74_9HELO</name>